<keyword evidence="2" id="KW-1185">Reference proteome</keyword>
<evidence type="ECO:0000313" key="1">
    <source>
        <dbReference type="EMBL" id="KAF0464944.1"/>
    </source>
</evidence>
<dbReference type="OrthoDB" id="2317123at2759"/>
<dbReference type="AlphaFoldDB" id="A0A8H4A9E2"/>
<reference evidence="1 2" key="1">
    <citation type="journal article" date="2019" name="Environ. Microbiol.">
        <title>At the nexus of three kingdoms: the genome of the mycorrhizal fungus Gigaspora margarita provides insights into plant, endobacterial and fungal interactions.</title>
        <authorList>
            <person name="Venice F."/>
            <person name="Ghignone S."/>
            <person name="Salvioli di Fossalunga A."/>
            <person name="Amselem J."/>
            <person name="Novero M."/>
            <person name="Xianan X."/>
            <person name="Sedzielewska Toro K."/>
            <person name="Morin E."/>
            <person name="Lipzen A."/>
            <person name="Grigoriev I.V."/>
            <person name="Henrissat B."/>
            <person name="Martin F.M."/>
            <person name="Bonfante P."/>
        </authorList>
    </citation>
    <scope>NUCLEOTIDE SEQUENCE [LARGE SCALE GENOMIC DNA]</scope>
    <source>
        <strain evidence="1 2">BEG34</strain>
    </source>
</reference>
<organism evidence="1 2">
    <name type="scientific">Gigaspora margarita</name>
    <dbReference type="NCBI Taxonomy" id="4874"/>
    <lineage>
        <taxon>Eukaryota</taxon>
        <taxon>Fungi</taxon>
        <taxon>Fungi incertae sedis</taxon>
        <taxon>Mucoromycota</taxon>
        <taxon>Glomeromycotina</taxon>
        <taxon>Glomeromycetes</taxon>
        <taxon>Diversisporales</taxon>
        <taxon>Gigasporaceae</taxon>
        <taxon>Gigaspora</taxon>
    </lineage>
</organism>
<proteinExistence type="predicted"/>
<gene>
    <name evidence="1" type="ORF">F8M41_026379</name>
</gene>
<dbReference type="Proteomes" id="UP000439903">
    <property type="component" value="Unassembled WGS sequence"/>
</dbReference>
<accession>A0A8H4A9E2</accession>
<dbReference type="EMBL" id="WTPW01000982">
    <property type="protein sequence ID" value="KAF0464944.1"/>
    <property type="molecule type" value="Genomic_DNA"/>
</dbReference>
<comment type="caution">
    <text evidence="1">The sequence shown here is derived from an EMBL/GenBank/DDBJ whole genome shotgun (WGS) entry which is preliminary data.</text>
</comment>
<protein>
    <submittedName>
        <fullName evidence="1">Uncharacterized protein</fullName>
    </submittedName>
</protein>
<evidence type="ECO:0000313" key="2">
    <source>
        <dbReference type="Proteomes" id="UP000439903"/>
    </source>
</evidence>
<name>A0A8H4A9E2_GIGMA</name>
<sequence>MVYSNENTPPHVANKWIVIAVIEQGRILSKFEFKMTSYDPKTFRAFFEPMKPIQQLRLYATSKRHYPQISSITLLEYKNGLVTTEEQISHSPLSFSVKKCGKIRLFHPRSLWHMYIQVSVESCTNKNRQRYISPLGFEIEVDINMDERCRLISNEEMIVDPNILTPPPIARSTSSFPLKDHSFTEWRVKKPSKWRKMLSNTSDTVKSWCRRGFI</sequence>